<dbReference type="EMBL" id="JACPRF010000199">
    <property type="protein sequence ID" value="MBI2876523.1"/>
    <property type="molecule type" value="Genomic_DNA"/>
</dbReference>
<evidence type="ECO:0000313" key="2">
    <source>
        <dbReference type="Proteomes" id="UP000769766"/>
    </source>
</evidence>
<name>A0A932FWI3_UNCTE</name>
<dbReference type="InterPro" id="IPR016195">
    <property type="entry name" value="Pol/histidinol_Pase-like"/>
</dbReference>
<protein>
    <recommendedName>
        <fullName evidence="3">Polymerase/histidinol phosphatase N-terminal domain-containing protein</fullName>
    </recommendedName>
</protein>
<dbReference type="Proteomes" id="UP000769766">
    <property type="component" value="Unassembled WGS sequence"/>
</dbReference>
<evidence type="ECO:0008006" key="3">
    <source>
        <dbReference type="Google" id="ProtNLM"/>
    </source>
</evidence>
<dbReference type="GO" id="GO:0004534">
    <property type="term" value="F:5'-3' RNA exonuclease activity"/>
    <property type="evidence" value="ECO:0007669"/>
    <property type="project" value="TreeGrafter"/>
</dbReference>
<proteinExistence type="predicted"/>
<organism evidence="1 2">
    <name type="scientific">Tectimicrobiota bacterium</name>
    <dbReference type="NCBI Taxonomy" id="2528274"/>
    <lineage>
        <taxon>Bacteria</taxon>
        <taxon>Pseudomonadati</taxon>
        <taxon>Nitrospinota/Tectimicrobiota group</taxon>
        <taxon>Candidatus Tectimicrobiota</taxon>
    </lineage>
</organism>
<evidence type="ECO:0000313" key="1">
    <source>
        <dbReference type="EMBL" id="MBI2876523.1"/>
    </source>
</evidence>
<dbReference type="Pfam" id="PF13263">
    <property type="entry name" value="PHP_C"/>
    <property type="match status" value="1"/>
</dbReference>
<reference evidence="1" key="1">
    <citation type="submission" date="2020-07" db="EMBL/GenBank/DDBJ databases">
        <title>Huge and variable diversity of episymbiotic CPR bacteria and DPANN archaea in groundwater ecosystems.</title>
        <authorList>
            <person name="He C.Y."/>
            <person name="Keren R."/>
            <person name="Whittaker M."/>
            <person name="Farag I.F."/>
            <person name="Doudna J."/>
            <person name="Cate J.H.D."/>
            <person name="Banfield J.F."/>
        </authorList>
    </citation>
    <scope>NUCLEOTIDE SEQUENCE</scope>
    <source>
        <strain evidence="1">NC_groundwater_672_Ag_B-0.1um_62_36</strain>
    </source>
</reference>
<dbReference type="InterPro" id="IPR052018">
    <property type="entry name" value="PHP_domain"/>
</dbReference>
<dbReference type="PANTHER" id="PTHR42924:SF3">
    <property type="entry name" value="POLYMERASE_HISTIDINOL PHOSPHATASE N-TERMINAL DOMAIN-CONTAINING PROTEIN"/>
    <property type="match status" value="1"/>
</dbReference>
<dbReference type="SUPFAM" id="SSF89550">
    <property type="entry name" value="PHP domain-like"/>
    <property type="match status" value="1"/>
</dbReference>
<dbReference type="Gene3D" id="3.20.20.140">
    <property type="entry name" value="Metal-dependent hydrolases"/>
    <property type="match status" value="1"/>
</dbReference>
<dbReference type="AlphaFoldDB" id="A0A932FWI3"/>
<dbReference type="GO" id="GO:0035312">
    <property type="term" value="F:5'-3' DNA exonuclease activity"/>
    <property type="evidence" value="ECO:0007669"/>
    <property type="project" value="TreeGrafter"/>
</dbReference>
<comment type="caution">
    <text evidence="1">The sequence shown here is derived from an EMBL/GenBank/DDBJ whole genome shotgun (WGS) entry which is preliminary data.</text>
</comment>
<dbReference type="PANTHER" id="PTHR42924">
    <property type="entry name" value="EXONUCLEASE"/>
    <property type="match status" value="1"/>
</dbReference>
<sequence>MLMDLHLHTTKYSWCSNIEPREAVRRALELRLDGIVLVEHDVVWKPEEILWLKEEAGAEELVVLRGMEISCNTREGLRHGHLLAFGFYQAANHYYRLCTEEVIAEVHRDGGVAIAAHPFRGGFGFGDDIYRLELDAIEVYHPQHDPPKVRRAEQACQELKLPSIGGSDAHELKEIGAYLTYFPHPIASEEDLVREIKAGRCRPAHQSEIPT</sequence>
<gene>
    <name evidence="1" type="ORF">HYY20_06545</name>
</gene>
<accession>A0A932FWI3</accession>